<dbReference type="Proteomes" id="UP001322664">
    <property type="component" value="Chromosome"/>
</dbReference>
<dbReference type="PROSITE" id="PS51186">
    <property type="entry name" value="GNAT"/>
    <property type="match status" value="1"/>
</dbReference>
<protein>
    <submittedName>
        <fullName evidence="2">GNAT family protein</fullName>
        <ecNumber evidence="2">2.-.-.-</ecNumber>
    </submittedName>
</protein>
<dbReference type="CDD" id="cd04301">
    <property type="entry name" value="NAT_SF"/>
    <property type="match status" value="1"/>
</dbReference>
<dbReference type="PIRSF" id="PIRSF037663">
    <property type="entry name" value="Acetyltransf_GNAT_prd"/>
    <property type="match status" value="1"/>
</dbReference>
<dbReference type="InterPro" id="IPR016181">
    <property type="entry name" value="Acyl_CoA_acyltransferase"/>
</dbReference>
<reference evidence="2 3" key="1">
    <citation type="submission" date="2023-09" db="EMBL/GenBank/DDBJ databases">
        <authorList>
            <person name="Page C.A."/>
            <person name="Perez-Diaz I.M."/>
        </authorList>
    </citation>
    <scope>NUCLEOTIDE SEQUENCE [LARGE SCALE GENOMIC DNA]</scope>
    <source>
        <strain evidence="2 3">Ll15</strain>
    </source>
</reference>
<gene>
    <name evidence="2" type="ORF">R6U77_06625</name>
</gene>
<name>A0ABZ0S0X6_9BACI</name>
<dbReference type="InterPro" id="IPR000182">
    <property type="entry name" value="GNAT_dom"/>
</dbReference>
<dbReference type="PANTHER" id="PTHR43415">
    <property type="entry name" value="SPERMIDINE N(1)-ACETYLTRANSFERASE"/>
    <property type="match status" value="1"/>
</dbReference>
<proteinExistence type="predicted"/>
<keyword evidence="3" id="KW-1185">Reference proteome</keyword>
<evidence type="ECO:0000259" key="1">
    <source>
        <dbReference type="PROSITE" id="PS51186"/>
    </source>
</evidence>
<evidence type="ECO:0000313" key="3">
    <source>
        <dbReference type="Proteomes" id="UP001322664"/>
    </source>
</evidence>
<keyword evidence="2" id="KW-0808">Transferase</keyword>
<dbReference type="RefSeq" id="WP_319837877.1">
    <property type="nucleotide sequence ID" value="NZ_CP137624.1"/>
</dbReference>
<sequence>MIEIRKATTQDAAQIVQVMADAEQSGFMLFSPGERQITAEGLAKMIANLNNEVKSGLFIAQEGEVILGYMIVRNDNPERIAHRAYLVIGVHSNSRGKGVGKSLFSFVLNWAKEVGLHRLELTVLVKNEAAVHLYKRMGFEIEGIKKHSLYINGQYEDEYYMVKLL</sequence>
<dbReference type="Pfam" id="PF13420">
    <property type="entry name" value="Acetyltransf_4"/>
    <property type="match status" value="1"/>
</dbReference>
<evidence type="ECO:0000313" key="2">
    <source>
        <dbReference type="EMBL" id="WPK13345.1"/>
    </source>
</evidence>
<dbReference type="EMBL" id="CP137624">
    <property type="protein sequence ID" value="WPK13345.1"/>
    <property type="molecule type" value="Genomic_DNA"/>
</dbReference>
<dbReference type="Gene3D" id="3.40.630.30">
    <property type="match status" value="1"/>
</dbReference>
<dbReference type="SUPFAM" id="SSF55729">
    <property type="entry name" value="Acyl-CoA N-acyltransferases (Nat)"/>
    <property type="match status" value="1"/>
</dbReference>
<accession>A0ABZ0S0X6</accession>
<organism evidence="2 3">
    <name type="scientific">Lysinibacillus louembei</name>
    <dbReference type="NCBI Taxonomy" id="1470088"/>
    <lineage>
        <taxon>Bacteria</taxon>
        <taxon>Bacillati</taxon>
        <taxon>Bacillota</taxon>
        <taxon>Bacilli</taxon>
        <taxon>Bacillales</taxon>
        <taxon>Bacillaceae</taxon>
        <taxon>Lysinibacillus</taxon>
    </lineage>
</organism>
<dbReference type="GO" id="GO:0016740">
    <property type="term" value="F:transferase activity"/>
    <property type="evidence" value="ECO:0007669"/>
    <property type="project" value="UniProtKB-KW"/>
</dbReference>
<feature type="domain" description="N-acetyltransferase" evidence="1">
    <location>
        <begin position="2"/>
        <end position="165"/>
    </location>
</feature>
<dbReference type="InterPro" id="IPR017255">
    <property type="entry name" value="AcTrfase_GNAT_prd"/>
</dbReference>
<dbReference type="PANTHER" id="PTHR43415:SF3">
    <property type="entry name" value="GNAT-FAMILY ACETYLTRANSFERASE"/>
    <property type="match status" value="1"/>
</dbReference>
<dbReference type="EC" id="2.-.-.-" evidence="2"/>